<keyword evidence="2" id="KW-1185">Reference proteome</keyword>
<sequence>MGYRFFDLDEEVKREFHTTLEEFVHTENLRWRDQKRGRIIKKILSAENDMSGSLIERLEDLAFLLPGIGKKLTVIRVLSWKAICFRKLFLLVFGVLYHTGKVLPGVLHKIYPCCGSCDNLHTHFYMSDSF</sequence>
<protein>
    <submittedName>
        <fullName evidence="1">Uncharacterized protein</fullName>
    </submittedName>
</protein>
<dbReference type="EMBL" id="JACOQG010000022">
    <property type="protein sequence ID" value="MBC5780429.1"/>
    <property type="molecule type" value="Genomic_DNA"/>
</dbReference>
<evidence type="ECO:0000313" key="1">
    <source>
        <dbReference type="EMBL" id="MBC5780429.1"/>
    </source>
</evidence>
<name>A0ABR7IKD4_9FIRM</name>
<proteinExistence type="predicted"/>
<accession>A0ABR7IKD4</accession>
<gene>
    <name evidence="1" type="ORF">H8Z82_12380</name>
</gene>
<evidence type="ECO:0000313" key="2">
    <source>
        <dbReference type="Proteomes" id="UP000649826"/>
    </source>
</evidence>
<dbReference type="Proteomes" id="UP000649826">
    <property type="component" value="Unassembled WGS sequence"/>
</dbReference>
<organism evidence="1 2">
    <name type="scientific">Blautia difficilis</name>
    <dbReference type="NCBI Taxonomy" id="2763027"/>
    <lineage>
        <taxon>Bacteria</taxon>
        <taxon>Bacillati</taxon>
        <taxon>Bacillota</taxon>
        <taxon>Clostridia</taxon>
        <taxon>Lachnospirales</taxon>
        <taxon>Lachnospiraceae</taxon>
        <taxon>Blautia</taxon>
    </lineage>
</organism>
<comment type="caution">
    <text evidence="1">The sequence shown here is derived from an EMBL/GenBank/DDBJ whole genome shotgun (WGS) entry which is preliminary data.</text>
</comment>
<reference evidence="1 2" key="1">
    <citation type="submission" date="2020-08" db="EMBL/GenBank/DDBJ databases">
        <title>Genome public.</title>
        <authorList>
            <person name="Liu C."/>
            <person name="Sun Q."/>
        </authorList>
    </citation>
    <scope>NUCLEOTIDE SEQUENCE [LARGE SCALE GENOMIC DNA]</scope>
    <source>
        <strain evidence="1 2">M29</strain>
    </source>
</reference>